<accession>A0A917R6A1</accession>
<dbReference type="RefSeq" id="WP_082681466.1">
    <property type="nucleotide sequence ID" value="NZ_BMMH01000001.1"/>
</dbReference>
<evidence type="ECO:0000313" key="4">
    <source>
        <dbReference type="Proteomes" id="UP000638263"/>
    </source>
</evidence>
<protein>
    <recommendedName>
        <fullName evidence="2">Activator of Hsp90 ATPase homologue 1/2-like C-terminal domain-containing protein</fullName>
    </recommendedName>
</protein>
<dbReference type="SUPFAM" id="SSF55961">
    <property type="entry name" value="Bet v1-like"/>
    <property type="match status" value="1"/>
</dbReference>
<evidence type="ECO:0000313" key="3">
    <source>
        <dbReference type="EMBL" id="GGK91695.1"/>
    </source>
</evidence>
<sequence length="142" mass="15763">MTDHLATAATDISASPERVWTVLTDPAQIRLFMFGAEVHTDWRVGSAIVWRGEYEGRPYEDRGTILAADPGRLLKLTHFSPLSGLPDVPENYHTLSYELIGKETETRLSLTQDNNSSEEAAEHARGMWEAHVAGIKKAAEQS</sequence>
<evidence type="ECO:0000259" key="2">
    <source>
        <dbReference type="Pfam" id="PF08327"/>
    </source>
</evidence>
<dbReference type="Proteomes" id="UP000638263">
    <property type="component" value="Unassembled WGS sequence"/>
</dbReference>
<dbReference type="AlphaFoldDB" id="A0A917R6A1"/>
<dbReference type="InterPro" id="IPR023393">
    <property type="entry name" value="START-like_dom_sf"/>
</dbReference>
<comment type="similarity">
    <text evidence="1">Belongs to the AHA1 family.</text>
</comment>
<proteinExistence type="inferred from homology"/>
<reference evidence="3" key="1">
    <citation type="journal article" date="2014" name="Int. J. Syst. Evol. Microbiol.">
        <title>Complete genome sequence of Corynebacterium casei LMG S-19264T (=DSM 44701T), isolated from a smear-ripened cheese.</title>
        <authorList>
            <consortium name="US DOE Joint Genome Institute (JGI-PGF)"/>
            <person name="Walter F."/>
            <person name="Albersmeier A."/>
            <person name="Kalinowski J."/>
            <person name="Ruckert C."/>
        </authorList>
    </citation>
    <scope>NUCLEOTIDE SEQUENCE</scope>
    <source>
        <strain evidence="3">CGMCC 4.3508</strain>
    </source>
</reference>
<gene>
    <name evidence="3" type="ORF">GCM10011588_02580</name>
</gene>
<dbReference type="Pfam" id="PF08327">
    <property type="entry name" value="AHSA1"/>
    <property type="match status" value="1"/>
</dbReference>
<dbReference type="EMBL" id="BMMH01000001">
    <property type="protein sequence ID" value="GGK91695.1"/>
    <property type="molecule type" value="Genomic_DNA"/>
</dbReference>
<comment type="caution">
    <text evidence="3">The sequence shown here is derived from an EMBL/GenBank/DDBJ whole genome shotgun (WGS) entry which is preliminary data.</text>
</comment>
<dbReference type="Gene3D" id="3.30.530.20">
    <property type="match status" value="1"/>
</dbReference>
<dbReference type="InterPro" id="IPR013538">
    <property type="entry name" value="ASHA1/2-like_C"/>
</dbReference>
<reference evidence="3" key="2">
    <citation type="submission" date="2020-09" db="EMBL/GenBank/DDBJ databases">
        <authorList>
            <person name="Sun Q."/>
            <person name="Zhou Y."/>
        </authorList>
    </citation>
    <scope>NUCLEOTIDE SEQUENCE</scope>
    <source>
        <strain evidence="3">CGMCC 4.3508</strain>
    </source>
</reference>
<keyword evidence="4" id="KW-1185">Reference proteome</keyword>
<organism evidence="3 4">
    <name type="scientific">Nocardia jinanensis</name>
    <dbReference type="NCBI Taxonomy" id="382504"/>
    <lineage>
        <taxon>Bacteria</taxon>
        <taxon>Bacillati</taxon>
        <taxon>Actinomycetota</taxon>
        <taxon>Actinomycetes</taxon>
        <taxon>Mycobacteriales</taxon>
        <taxon>Nocardiaceae</taxon>
        <taxon>Nocardia</taxon>
    </lineage>
</organism>
<evidence type="ECO:0000256" key="1">
    <source>
        <dbReference type="ARBA" id="ARBA00006817"/>
    </source>
</evidence>
<name>A0A917R6A1_9NOCA</name>
<feature type="domain" description="Activator of Hsp90 ATPase homologue 1/2-like C-terminal" evidence="2">
    <location>
        <begin position="14"/>
        <end position="139"/>
    </location>
</feature>